<feature type="domain" description="RING-type" evidence="7">
    <location>
        <begin position="1"/>
        <end position="38"/>
    </location>
</feature>
<gene>
    <name evidence="8" type="ORF">IFM89_038342</name>
</gene>
<evidence type="ECO:0000313" key="9">
    <source>
        <dbReference type="Proteomes" id="UP000631114"/>
    </source>
</evidence>
<dbReference type="PROSITE" id="PS51873">
    <property type="entry name" value="TRIAD"/>
    <property type="match status" value="1"/>
</dbReference>
<dbReference type="AlphaFoldDB" id="A0A835I869"/>
<dbReference type="GO" id="GO:0016740">
    <property type="term" value="F:transferase activity"/>
    <property type="evidence" value="ECO:0007669"/>
    <property type="project" value="UniProtKB-KW"/>
</dbReference>
<dbReference type="Pfam" id="PF19422">
    <property type="entry name" value="Ariadne"/>
    <property type="match status" value="1"/>
</dbReference>
<keyword evidence="3" id="KW-0677">Repeat</keyword>
<sequence length="254" mass="29702">MHMTCTAPCKCEFCWLCLGSWTDHGRRTGGFYACNRYERAKKDGVYDEEERRREMAKSIIEKYTHYYERWKANDKSMKKAVADLRKMETMHMGKLCDGQGESALQVKFITEAWLQIIECRRVLKWTYAYGYYLPERENTKRQLFEYLQGEAESWLERLHECTEKDLQKYLTAMEPSKEFTEFRVKLSGLTKPTKKYFEDLGQALENDLGEVVLSGACCRTGNAKGSGRNKKTILRGKERGNNLQMRALARKVQG</sequence>
<evidence type="ECO:0000256" key="2">
    <source>
        <dbReference type="ARBA" id="ARBA00022723"/>
    </source>
</evidence>
<dbReference type="EMBL" id="JADFTS010000004">
    <property type="protein sequence ID" value="KAF9612154.1"/>
    <property type="molecule type" value="Genomic_DNA"/>
</dbReference>
<dbReference type="OrthoDB" id="10009520at2759"/>
<dbReference type="InterPro" id="IPR045840">
    <property type="entry name" value="Ariadne"/>
</dbReference>
<evidence type="ECO:0000256" key="4">
    <source>
        <dbReference type="ARBA" id="ARBA00022771"/>
    </source>
</evidence>
<evidence type="ECO:0000313" key="8">
    <source>
        <dbReference type="EMBL" id="KAF9612154.1"/>
    </source>
</evidence>
<name>A0A835I869_9MAGN</name>
<dbReference type="SUPFAM" id="SSF57850">
    <property type="entry name" value="RING/U-box"/>
    <property type="match status" value="1"/>
</dbReference>
<evidence type="ECO:0000259" key="7">
    <source>
        <dbReference type="PROSITE" id="PS51873"/>
    </source>
</evidence>
<reference evidence="8 9" key="1">
    <citation type="submission" date="2020-10" db="EMBL/GenBank/DDBJ databases">
        <title>The Coptis chinensis genome and diversification of protoberbering-type alkaloids.</title>
        <authorList>
            <person name="Wang B."/>
            <person name="Shu S."/>
            <person name="Song C."/>
            <person name="Liu Y."/>
        </authorList>
    </citation>
    <scope>NUCLEOTIDE SEQUENCE [LARGE SCALE GENOMIC DNA]</scope>
    <source>
        <strain evidence="8">HL-2020</strain>
        <tissue evidence="8">Leaf</tissue>
    </source>
</reference>
<protein>
    <recommendedName>
        <fullName evidence="7">RING-type domain-containing protein</fullName>
    </recommendedName>
</protein>
<keyword evidence="1" id="KW-0808">Transferase</keyword>
<keyword evidence="2" id="KW-0479">Metal-binding</keyword>
<keyword evidence="6" id="KW-0862">Zinc</keyword>
<evidence type="ECO:0000256" key="6">
    <source>
        <dbReference type="ARBA" id="ARBA00022833"/>
    </source>
</evidence>
<dbReference type="InterPro" id="IPR044066">
    <property type="entry name" value="TRIAD_supradom"/>
</dbReference>
<keyword evidence="9" id="KW-1185">Reference proteome</keyword>
<dbReference type="GO" id="GO:0008270">
    <property type="term" value="F:zinc ion binding"/>
    <property type="evidence" value="ECO:0007669"/>
    <property type="project" value="UniProtKB-KW"/>
</dbReference>
<proteinExistence type="predicted"/>
<evidence type="ECO:0000256" key="3">
    <source>
        <dbReference type="ARBA" id="ARBA00022737"/>
    </source>
</evidence>
<dbReference type="Proteomes" id="UP000631114">
    <property type="component" value="Unassembled WGS sequence"/>
</dbReference>
<keyword evidence="5" id="KW-0833">Ubl conjugation pathway</keyword>
<organism evidence="8 9">
    <name type="scientific">Coptis chinensis</name>
    <dbReference type="NCBI Taxonomy" id="261450"/>
    <lineage>
        <taxon>Eukaryota</taxon>
        <taxon>Viridiplantae</taxon>
        <taxon>Streptophyta</taxon>
        <taxon>Embryophyta</taxon>
        <taxon>Tracheophyta</taxon>
        <taxon>Spermatophyta</taxon>
        <taxon>Magnoliopsida</taxon>
        <taxon>Ranunculales</taxon>
        <taxon>Ranunculaceae</taxon>
        <taxon>Coptidoideae</taxon>
        <taxon>Coptis</taxon>
    </lineage>
</organism>
<keyword evidence="4" id="KW-0863">Zinc-finger</keyword>
<accession>A0A835I869</accession>
<comment type="caution">
    <text evidence="8">The sequence shown here is derived from an EMBL/GenBank/DDBJ whole genome shotgun (WGS) entry which is preliminary data.</text>
</comment>
<evidence type="ECO:0000256" key="5">
    <source>
        <dbReference type="ARBA" id="ARBA00022786"/>
    </source>
</evidence>
<evidence type="ECO:0000256" key="1">
    <source>
        <dbReference type="ARBA" id="ARBA00022679"/>
    </source>
</evidence>
<dbReference type="Gene3D" id="1.20.120.1750">
    <property type="match status" value="1"/>
</dbReference>